<dbReference type="Pfam" id="PF13450">
    <property type="entry name" value="NAD_binding_8"/>
    <property type="match status" value="1"/>
</dbReference>
<dbReference type="AlphaFoldDB" id="A0A8T8K4U5"/>
<proteinExistence type="predicted"/>
<dbReference type="Proteomes" id="UP000681041">
    <property type="component" value="Chromosome"/>
</dbReference>
<sequence length="498" mass="56889">MNKNNKKIIIIGGGIAGLSTGCYAQMNGFDAIIFEMHNKPGGLCTSWNRKGFTFDYCIHNLAGTGNLKLAKMWQELDAFNNEDIIQHDVFVRVEDEKGQKLNIYTDIQKLKKHLKTISPEDEDVIDDYLNAGQSLVRADFFSMGMNGISSKLRIIPQAYQIIKWSNINLEEYAQRFKNDFLKKAFPHVQYNMDGSGIPLFPHLLFMAGFEAGDLGWPKYGSLQFSKRIENRFKKLGGELRYNSLVSKIILNDNRAVGVILKDGTEHYADIVISAGDGYNTIYNLLEGKFTSDFIDSYYQSYDESQEFGLQVFMGLNRDLKGEPHAIALLINQDLEIEGMKRDSLYVEIFDSTTGLSSEGKSVIKVVMRGNYNYWKKLKTDKDSYQQEKDMVYHKVINLLENRFPGIKEDVEIYDVTTPLTVERYTHNFHGWQVWSPPHGMMKIMFQGLSKTLPGLQNFYMVGQWAEAMIGIPTAALSGRNLIKTLCKKDGKKFRTQEK</sequence>
<gene>
    <name evidence="1" type="ORF">HYG87_06995</name>
</gene>
<organism evidence="1 2">
    <name type="scientific">Methanobacterium alkalithermotolerans</name>
    <dbReference type="NCBI Taxonomy" id="2731220"/>
    <lineage>
        <taxon>Archaea</taxon>
        <taxon>Methanobacteriati</taxon>
        <taxon>Methanobacteriota</taxon>
        <taxon>Methanomada group</taxon>
        <taxon>Methanobacteria</taxon>
        <taxon>Methanobacteriales</taxon>
        <taxon>Methanobacteriaceae</taxon>
        <taxon>Methanobacterium</taxon>
    </lineage>
</organism>
<dbReference type="PROSITE" id="PS51257">
    <property type="entry name" value="PROKAR_LIPOPROTEIN"/>
    <property type="match status" value="1"/>
</dbReference>
<accession>A0A8T8K4U5</accession>
<evidence type="ECO:0000313" key="2">
    <source>
        <dbReference type="Proteomes" id="UP000681041"/>
    </source>
</evidence>
<dbReference type="InterPro" id="IPR036188">
    <property type="entry name" value="FAD/NAD-bd_sf"/>
</dbReference>
<dbReference type="EMBL" id="CP058560">
    <property type="protein sequence ID" value="QUH23524.1"/>
    <property type="molecule type" value="Genomic_DNA"/>
</dbReference>
<dbReference type="PANTHER" id="PTHR43734">
    <property type="entry name" value="PHYTOENE DESATURASE"/>
    <property type="match status" value="1"/>
</dbReference>
<dbReference type="OrthoDB" id="145406at2157"/>
<evidence type="ECO:0000313" key="1">
    <source>
        <dbReference type="EMBL" id="QUH23524.1"/>
    </source>
</evidence>
<dbReference type="KEGG" id="meme:HYG87_06995"/>
<keyword evidence="2" id="KW-1185">Reference proteome</keyword>
<name>A0A8T8K4U5_9EURY</name>
<dbReference type="SUPFAM" id="SSF51905">
    <property type="entry name" value="FAD/NAD(P)-binding domain"/>
    <property type="match status" value="1"/>
</dbReference>
<dbReference type="PANTHER" id="PTHR43734:SF1">
    <property type="entry name" value="PHYTOENE DESATURASE"/>
    <property type="match status" value="1"/>
</dbReference>
<reference evidence="1" key="1">
    <citation type="submission" date="2020-07" db="EMBL/GenBank/DDBJ databases">
        <title>Methanobacterium. sp. MethCan genome.</title>
        <authorList>
            <person name="Postec A."/>
            <person name="Quemeneur M."/>
        </authorList>
    </citation>
    <scope>NUCLEOTIDE SEQUENCE</scope>
    <source>
        <strain evidence="1">MethCAN</strain>
    </source>
</reference>
<dbReference type="GeneID" id="64820498"/>
<protein>
    <submittedName>
        <fullName evidence="1">NAD(P)/FAD-dependent oxidoreductase</fullName>
    </submittedName>
</protein>
<dbReference type="RefSeq" id="WP_211532481.1">
    <property type="nucleotide sequence ID" value="NZ_CP058560.1"/>
</dbReference>
<dbReference type="Gene3D" id="3.50.50.60">
    <property type="entry name" value="FAD/NAD(P)-binding domain"/>
    <property type="match status" value="2"/>
</dbReference>